<dbReference type="GO" id="GO:0033744">
    <property type="term" value="F:L-methionine:thioredoxin-disulfide S-oxidoreductase activity"/>
    <property type="evidence" value="ECO:0007669"/>
    <property type="project" value="RHEA"/>
</dbReference>
<proteinExistence type="inferred from homology"/>
<organism evidence="6 7">
    <name type="scientific">Lishizhenia tianjinensis</name>
    <dbReference type="NCBI Taxonomy" id="477690"/>
    <lineage>
        <taxon>Bacteria</taxon>
        <taxon>Pseudomonadati</taxon>
        <taxon>Bacteroidota</taxon>
        <taxon>Flavobacteriia</taxon>
        <taxon>Flavobacteriales</taxon>
        <taxon>Crocinitomicaceae</taxon>
        <taxon>Lishizhenia</taxon>
    </lineage>
</organism>
<sequence>MMMKPVIQKILTTLPLITFGFIIACSNQVPNNTIVQAPETNFTTSSNTSLDSLQVAYFASGCFWCVEAVFQAVKGVEEAVSGYAGGSATTATYPQVSSGKTKHAESVKVYYDSTKISYTTLLTVFFDSHDPSTLNQQGPDKGRQYRSEIFYTYPYQQEKAQAFIDSLIEQKVHTQITTLVEPLEAFYPAEDYHQEYERKHPENPYVRSVSIPRLNKFKAKHPELLKETSH</sequence>
<dbReference type="Proteomes" id="UP000236454">
    <property type="component" value="Unassembled WGS sequence"/>
</dbReference>
<keyword evidence="7" id="KW-1185">Reference proteome</keyword>
<accession>A0A1I6ZW50</accession>
<dbReference type="PANTHER" id="PTHR43774">
    <property type="entry name" value="PEPTIDE METHIONINE SULFOXIDE REDUCTASE"/>
    <property type="match status" value="1"/>
</dbReference>
<dbReference type="RefSeq" id="WP_244526205.1">
    <property type="nucleotide sequence ID" value="NZ_FPAS01000002.1"/>
</dbReference>
<comment type="function">
    <text evidence="4">Has an important function as a repair enzyme for proteins that have been inactivated by oxidation. Catalyzes the reversible oxidation-reduction of methionine sulfoxide in proteins to methionine.</text>
</comment>
<evidence type="ECO:0000256" key="3">
    <source>
        <dbReference type="ARBA" id="ARBA00048782"/>
    </source>
</evidence>
<evidence type="ECO:0000256" key="2">
    <source>
        <dbReference type="ARBA" id="ARBA00047806"/>
    </source>
</evidence>
<feature type="domain" description="Peptide methionine sulphoxide reductase MsrA" evidence="5">
    <location>
        <begin position="56"/>
        <end position="205"/>
    </location>
</feature>
<comment type="catalytic activity">
    <reaction evidence="3 4">
        <text>[thioredoxin]-disulfide + L-methionine + H2O = L-methionine (S)-S-oxide + [thioredoxin]-dithiol</text>
        <dbReference type="Rhea" id="RHEA:19993"/>
        <dbReference type="Rhea" id="RHEA-COMP:10698"/>
        <dbReference type="Rhea" id="RHEA-COMP:10700"/>
        <dbReference type="ChEBI" id="CHEBI:15377"/>
        <dbReference type="ChEBI" id="CHEBI:29950"/>
        <dbReference type="ChEBI" id="CHEBI:50058"/>
        <dbReference type="ChEBI" id="CHEBI:57844"/>
        <dbReference type="ChEBI" id="CHEBI:58772"/>
        <dbReference type="EC" id="1.8.4.11"/>
    </reaction>
</comment>
<comment type="similarity">
    <text evidence="4">Belongs to the MsrA Met sulfoxide reductase family.</text>
</comment>
<gene>
    <name evidence="4" type="primary">msrA</name>
    <name evidence="6" type="ORF">SAMN05216474_1664</name>
</gene>
<dbReference type="EMBL" id="FPAS01000002">
    <property type="protein sequence ID" value="SFT66882.1"/>
    <property type="molecule type" value="Genomic_DNA"/>
</dbReference>
<dbReference type="PANTHER" id="PTHR43774:SF1">
    <property type="entry name" value="PEPTIDE METHIONINE SULFOXIDE REDUCTASE MSRA 2"/>
    <property type="match status" value="1"/>
</dbReference>
<name>A0A1I6ZW50_9FLAO</name>
<keyword evidence="1 4" id="KW-0560">Oxidoreductase</keyword>
<feature type="active site" evidence="4">
    <location>
        <position position="62"/>
    </location>
</feature>
<dbReference type="InterPro" id="IPR036509">
    <property type="entry name" value="Met_Sox_Rdtase_MsrA_sf"/>
</dbReference>
<evidence type="ECO:0000313" key="6">
    <source>
        <dbReference type="EMBL" id="SFT66882.1"/>
    </source>
</evidence>
<comment type="catalytic activity">
    <reaction evidence="2 4">
        <text>L-methionyl-[protein] + [thioredoxin]-disulfide + H2O = L-methionyl-(S)-S-oxide-[protein] + [thioredoxin]-dithiol</text>
        <dbReference type="Rhea" id="RHEA:14217"/>
        <dbReference type="Rhea" id="RHEA-COMP:10698"/>
        <dbReference type="Rhea" id="RHEA-COMP:10700"/>
        <dbReference type="Rhea" id="RHEA-COMP:12313"/>
        <dbReference type="Rhea" id="RHEA-COMP:12315"/>
        <dbReference type="ChEBI" id="CHEBI:15377"/>
        <dbReference type="ChEBI" id="CHEBI:16044"/>
        <dbReference type="ChEBI" id="CHEBI:29950"/>
        <dbReference type="ChEBI" id="CHEBI:44120"/>
        <dbReference type="ChEBI" id="CHEBI:50058"/>
        <dbReference type="EC" id="1.8.4.11"/>
    </reaction>
</comment>
<dbReference type="Gene3D" id="3.30.1060.10">
    <property type="entry name" value="Peptide methionine sulphoxide reductase MsrA"/>
    <property type="match status" value="1"/>
</dbReference>
<dbReference type="Pfam" id="PF01625">
    <property type="entry name" value="PMSR"/>
    <property type="match status" value="1"/>
</dbReference>
<evidence type="ECO:0000259" key="5">
    <source>
        <dbReference type="Pfam" id="PF01625"/>
    </source>
</evidence>
<dbReference type="HAMAP" id="MF_01401">
    <property type="entry name" value="MsrA"/>
    <property type="match status" value="1"/>
</dbReference>
<evidence type="ECO:0000313" key="7">
    <source>
        <dbReference type="Proteomes" id="UP000236454"/>
    </source>
</evidence>
<dbReference type="InterPro" id="IPR002569">
    <property type="entry name" value="Met_Sox_Rdtase_MsrA_dom"/>
</dbReference>
<dbReference type="GO" id="GO:0008113">
    <property type="term" value="F:peptide-methionine (S)-S-oxide reductase activity"/>
    <property type="evidence" value="ECO:0007669"/>
    <property type="project" value="UniProtKB-UniRule"/>
</dbReference>
<reference evidence="6 7" key="1">
    <citation type="submission" date="2016-10" db="EMBL/GenBank/DDBJ databases">
        <authorList>
            <person name="de Groot N.N."/>
        </authorList>
    </citation>
    <scope>NUCLEOTIDE SEQUENCE [LARGE SCALE GENOMIC DNA]</scope>
    <source>
        <strain evidence="6 7">CGMCC 1.7005</strain>
    </source>
</reference>
<dbReference type="PROSITE" id="PS51257">
    <property type="entry name" value="PROKAR_LIPOPROTEIN"/>
    <property type="match status" value="1"/>
</dbReference>
<evidence type="ECO:0000256" key="4">
    <source>
        <dbReference type="HAMAP-Rule" id="MF_01401"/>
    </source>
</evidence>
<evidence type="ECO:0000256" key="1">
    <source>
        <dbReference type="ARBA" id="ARBA00023002"/>
    </source>
</evidence>
<dbReference type="AlphaFoldDB" id="A0A1I6ZW50"/>
<protein>
    <recommendedName>
        <fullName evidence="4">Peptide methionine sulfoxide reductase MsrA</fullName>
        <shortName evidence="4">Protein-methionine-S-oxide reductase</shortName>
        <ecNumber evidence="4">1.8.4.11</ecNumber>
    </recommendedName>
    <alternativeName>
        <fullName evidence="4">Peptide-methionine (S)-S-oxide reductase</fullName>
        <shortName evidence="4">Peptide Met(O) reductase</shortName>
    </alternativeName>
</protein>
<dbReference type="SUPFAM" id="SSF55068">
    <property type="entry name" value="Peptide methionine sulfoxide reductase"/>
    <property type="match status" value="1"/>
</dbReference>
<dbReference type="EC" id="1.8.4.11" evidence="4"/>
<dbReference type="NCBIfam" id="TIGR00401">
    <property type="entry name" value="msrA"/>
    <property type="match status" value="1"/>
</dbReference>
<dbReference type="STRING" id="477690.SAMN05216474_1664"/>